<proteinExistence type="inferred from homology"/>
<comment type="catalytic activity">
    <reaction evidence="1">
        <text>ATP + protein L-histidine = ADP + protein N-phospho-L-histidine.</text>
        <dbReference type="EC" id="2.7.13.3"/>
    </reaction>
</comment>
<accession>A0A975TBD3</accession>
<dbReference type="PANTHER" id="PTHR45339">
    <property type="entry name" value="HYBRID SIGNAL TRANSDUCTION HISTIDINE KINASE J"/>
    <property type="match status" value="1"/>
</dbReference>
<dbReference type="PROSITE" id="PS50110">
    <property type="entry name" value="RESPONSE_REGULATORY"/>
    <property type="match status" value="1"/>
</dbReference>
<evidence type="ECO:0000256" key="14">
    <source>
        <dbReference type="ARBA" id="ARBA00023136"/>
    </source>
</evidence>
<evidence type="ECO:0000256" key="11">
    <source>
        <dbReference type="ARBA" id="ARBA00022840"/>
    </source>
</evidence>
<dbReference type="InterPro" id="IPR011006">
    <property type="entry name" value="CheY-like_superfamily"/>
</dbReference>
<feature type="domain" description="Histidine kinase" evidence="19">
    <location>
        <begin position="372"/>
        <end position="581"/>
    </location>
</feature>
<keyword evidence="6 16" id="KW-0597">Phosphoprotein</keyword>
<feature type="coiled-coil region" evidence="17">
    <location>
        <begin position="314"/>
        <end position="368"/>
    </location>
</feature>
<evidence type="ECO:0000256" key="15">
    <source>
        <dbReference type="ARBA" id="ARBA00074306"/>
    </source>
</evidence>
<evidence type="ECO:0000256" key="7">
    <source>
        <dbReference type="ARBA" id="ARBA00022679"/>
    </source>
</evidence>
<feature type="transmembrane region" description="Helical" evidence="18">
    <location>
        <begin position="243"/>
        <end position="264"/>
    </location>
</feature>
<dbReference type="Gene3D" id="3.40.50.2300">
    <property type="match status" value="1"/>
</dbReference>
<dbReference type="Pfam" id="PF00072">
    <property type="entry name" value="Response_reg"/>
    <property type="match status" value="1"/>
</dbReference>
<sequence>MNIPPQLDLFNFRRVAWWKQVLVAIAYYITAQLSHSLTTYPQTGSTPIWIPGGIAVGLIYIWGYPLWLGVFIGVLSAELVIYQAWLSLTSFTVAIGIVLIATTGKVFATYIIEYLVGKNYFLHRAKSTIDFMIYGCFLSHLPVGILCPVLICLSGKASWQLYPDIAMTWWLSDGFGILIFAPLIIAWHKNIFCFKKLLQQRPIEAVILLLLTLVISNIISSGYHTEYLLVPLLLWATFRFKELGATLLMIIITLIIVIGTVQGYSSFSQNSIRVSLLLLQSFIACIGMTTLILNAVLNENNEARNDLHLANISLIEKNIKLQELDQQKDAERQQREQIITDYNKALEKQLALVQAKELAENAAKAKSEFLANMSHEIRTPMNGVIGMAELLSMSNLTQEQQELVDTIRDSGNVLLTIINDILDFSKIESGNVQLESTPFCLKNVISSVCNLLSTQAVQKNIHLEWDIADDVPNYLLGDSSRLHQILLNLIGNAIKFTDNGRVDISVNSKLVANIEPITEYELTITIKDTGIGIDSKRLNHLFQPFTQADASISRKYGGTGLGLVISKSLINLMRGTIWVESLGCVGGFPPEHWVLSHKYHLGSIFYFTLIARTADTYFTEKDDLEQLQDNNILSIPQLRILLVEDNKVNQKVATLTLKKIGYVADIANNGLEVLEQLKKQVYDLIFMDMQMPEMDGITTTKIIRQSNIHQPWIIALTANALEADRQNCLDAGMNDFITKPIALPEISRVISKYLQNQS</sequence>
<gene>
    <name evidence="21" type="ORF">B6N60_04406</name>
</gene>
<dbReference type="SUPFAM" id="SSF55874">
    <property type="entry name" value="ATPase domain of HSP90 chaperone/DNA topoisomerase II/histidine kinase"/>
    <property type="match status" value="1"/>
</dbReference>
<keyword evidence="10 21" id="KW-0418">Kinase</keyword>
<dbReference type="SMART" id="SM00448">
    <property type="entry name" value="REC"/>
    <property type="match status" value="1"/>
</dbReference>
<dbReference type="Pfam" id="PF02518">
    <property type="entry name" value="HATPase_c"/>
    <property type="match status" value="1"/>
</dbReference>
<keyword evidence="14 18" id="KW-0472">Membrane</keyword>
<keyword evidence="22" id="KW-1185">Reference proteome</keyword>
<evidence type="ECO:0000259" key="20">
    <source>
        <dbReference type="PROSITE" id="PS50110"/>
    </source>
</evidence>
<evidence type="ECO:0000256" key="13">
    <source>
        <dbReference type="ARBA" id="ARBA00023012"/>
    </source>
</evidence>
<dbReference type="Gene3D" id="3.30.565.10">
    <property type="entry name" value="Histidine kinase-like ATPase, C-terminal domain"/>
    <property type="match status" value="1"/>
</dbReference>
<evidence type="ECO:0000256" key="4">
    <source>
        <dbReference type="ARBA" id="ARBA00012438"/>
    </source>
</evidence>
<keyword evidence="13" id="KW-0902">Two-component regulatory system</keyword>
<dbReference type="CDD" id="cd16922">
    <property type="entry name" value="HATPase_EvgS-ArcB-TorS-like"/>
    <property type="match status" value="1"/>
</dbReference>
<keyword evidence="5" id="KW-1003">Cell membrane</keyword>
<dbReference type="Proteomes" id="UP000683511">
    <property type="component" value="Chromosome"/>
</dbReference>
<dbReference type="EC" id="2.7.13.3" evidence="4"/>
<evidence type="ECO:0000256" key="16">
    <source>
        <dbReference type="PROSITE-ProRule" id="PRU00169"/>
    </source>
</evidence>
<evidence type="ECO:0000256" key="1">
    <source>
        <dbReference type="ARBA" id="ARBA00000085"/>
    </source>
</evidence>
<dbReference type="SMART" id="SM00387">
    <property type="entry name" value="HATPase_c"/>
    <property type="match status" value="1"/>
</dbReference>
<evidence type="ECO:0000259" key="19">
    <source>
        <dbReference type="PROSITE" id="PS50109"/>
    </source>
</evidence>
<dbReference type="InterPro" id="IPR003661">
    <property type="entry name" value="HisK_dim/P_dom"/>
</dbReference>
<comment type="similarity">
    <text evidence="3">In the N-terminal section; belongs to the phytochrome family.</text>
</comment>
<feature type="transmembrane region" description="Helical" evidence="18">
    <location>
        <begin position="205"/>
        <end position="223"/>
    </location>
</feature>
<dbReference type="InterPro" id="IPR036097">
    <property type="entry name" value="HisK_dim/P_sf"/>
</dbReference>
<dbReference type="FunFam" id="3.30.565.10:FF:000010">
    <property type="entry name" value="Sensor histidine kinase RcsC"/>
    <property type="match status" value="1"/>
</dbReference>
<dbReference type="RefSeq" id="WP_190605205.1">
    <property type="nucleotide sequence ID" value="NZ_CP021056.1"/>
</dbReference>
<comment type="subcellular location">
    <subcellularLocation>
        <location evidence="2">Cell membrane</location>
        <topology evidence="2">Multi-pass membrane protein</topology>
    </subcellularLocation>
</comment>
<dbReference type="InterPro" id="IPR007895">
    <property type="entry name" value="MASE1"/>
</dbReference>
<evidence type="ECO:0000256" key="2">
    <source>
        <dbReference type="ARBA" id="ARBA00004651"/>
    </source>
</evidence>
<name>A0A975TBD3_9NOST</name>
<protein>
    <recommendedName>
        <fullName evidence="15">Circadian input-output histidine kinase CikA</fullName>
        <ecNumber evidence="4">2.7.13.3</ecNumber>
    </recommendedName>
</protein>
<feature type="transmembrane region" description="Helical" evidence="18">
    <location>
        <begin position="165"/>
        <end position="185"/>
    </location>
</feature>
<feature type="transmembrane region" description="Helical" evidence="18">
    <location>
        <begin position="91"/>
        <end position="112"/>
    </location>
</feature>
<dbReference type="InterPro" id="IPR036890">
    <property type="entry name" value="HATPase_C_sf"/>
</dbReference>
<dbReference type="InterPro" id="IPR003594">
    <property type="entry name" value="HATPase_dom"/>
</dbReference>
<reference evidence="21" key="1">
    <citation type="submission" date="2017-04" db="EMBL/GenBank/DDBJ databases">
        <title>Genome deletions in a multicellular cyanobacterial endosymbiont for morphological adaptation in marine diatoms.</title>
        <authorList>
            <person name="Wang Y."/>
            <person name="Gao H."/>
            <person name="Li R."/>
            <person name="Xu X."/>
        </authorList>
    </citation>
    <scope>NUCLEOTIDE SEQUENCE</scope>
    <source>
        <strain evidence="21">FACHB 800</strain>
    </source>
</reference>
<feature type="transmembrane region" description="Helical" evidence="18">
    <location>
        <begin position="67"/>
        <end position="85"/>
    </location>
</feature>
<evidence type="ECO:0000313" key="22">
    <source>
        <dbReference type="Proteomes" id="UP000683511"/>
    </source>
</evidence>
<dbReference type="PANTHER" id="PTHR45339:SF1">
    <property type="entry name" value="HYBRID SIGNAL TRANSDUCTION HISTIDINE KINASE J"/>
    <property type="match status" value="1"/>
</dbReference>
<dbReference type="PRINTS" id="PR00344">
    <property type="entry name" value="BCTRLSENSOR"/>
</dbReference>
<dbReference type="InterPro" id="IPR004358">
    <property type="entry name" value="Sig_transdc_His_kin-like_C"/>
</dbReference>
<dbReference type="Gene3D" id="1.10.287.130">
    <property type="match status" value="1"/>
</dbReference>
<evidence type="ECO:0000256" key="5">
    <source>
        <dbReference type="ARBA" id="ARBA00022475"/>
    </source>
</evidence>
<evidence type="ECO:0000256" key="17">
    <source>
        <dbReference type="SAM" id="Coils"/>
    </source>
</evidence>
<evidence type="ECO:0000256" key="18">
    <source>
        <dbReference type="SAM" id="Phobius"/>
    </source>
</evidence>
<dbReference type="SMART" id="SM00388">
    <property type="entry name" value="HisKA"/>
    <property type="match status" value="1"/>
</dbReference>
<evidence type="ECO:0000313" key="21">
    <source>
        <dbReference type="EMBL" id="QXE25686.1"/>
    </source>
</evidence>
<evidence type="ECO:0000256" key="9">
    <source>
        <dbReference type="ARBA" id="ARBA00022741"/>
    </source>
</evidence>
<dbReference type="PROSITE" id="PS50109">
    <property type="entry name" value="HIS_KIN"/>
    <property type="match status" value="1"/>
</dbReference>
<evidence type="ECO:0000256" key="6">
    <source>
        <dbReference type="ARBA" id="ARBA00022553"/>
    </source>
</evidence>
<keyword evidence="8 18" id="KW-0812">Transmembrane</keyword>
<dbReference type="GO" id="GO:0005524">
    <property type="term" value="F:ATP binding"/>
    <property type="evidence" value="ECO:0007669"/>
    <property type="project" value="UniProtKB-KW"/>
</dbReference>
<evidence type="ECO:0000256" key="12">
    <source>
        <dbReference type="ARBA" id="ARBA00022989"/>
    </source>
</evidence>
<dbReference type="GO" id="GO:0000155">
    <property type="term" value="F:phosphorelay sensor kinase activity"/>
    <property type="evidence" value="ECO:0007669"/>
    <property type="project" value="InterPro"/>
</dbReference>
<dbReference type="EMBL" id="CP021056">
    <property type="protein sequence ID" value="QXE25686.1"/>
    <property type="molecule type" value="Genomic_DNA"/>
</dbReference>
<dbReference type="InterPro" id="IPR001789">
    <property type="entry name" value="Sig_transdc_resp-reg_receiver"/>
</dbReference>
<dbReference type="Pfam" id="PF00512">
    <property type="entry name" value="HisKA"/>
    <property type="match status" value="1"/>
</dbReference>
<dbReference type="Pfam" id="PF05231">
    <property type="entry name" value="MASE1"/>
    <property type="match status" value="1"/>
</dbReference>
<dbReference type="GO" id="GO:0005886">
    <property type="term" value="C:plasma membrane"/>
    <property type="evidence" value="ECO:0007669"/>
    <property type="project" value="UniProtKB-SubCell"/>
</dbReference>
<evidence type="ECO:0000256" key="3">
    <source>
        <dbReference type="ARBA" id="ARBA00006402"/>
    </source>
</evidence>
<feature type="transmembrane region" description="Helical" evidence="18">
    <location>
        <begin position="276"/>
        <end position="297"/>
    </location>
</feature>
<dbReference type="CDD" id="cd00082">
    <property type="entry name" value="HisKA"/>
    <property type="match status" value="1"/>
</dbReference>
<dbReference type="InterPro" id="IPR005467">
    <property type="entry name" value="His_kinase_dom"/>
</dbReference>
<dbReference type="KEGG" id="rsin:B6N60_04406"/>
<dbReference type="SUPFAM" id="SSF52172">
    <property type="entry name" value="CheY-like"/>
    <property type="match status" value="1"/>
</dbReference>
<dbReference type="SUPFAM" id="SSF47384">
    <property type="entry name" value="Homodimeric domain of signal transducing histidine kinase"/>
    <property type="match status" value="1"/>
</dbReference>
<keyword evidence="17" id="KW-0175">Coiled coil</keyword>
<keyword evidence="7" id="KW-0808">Transferase</keyword>
<feature type="transmembrane region" description="Helical" evidence="18">
    <location>
        <begin position="21"/>
        <end position="40"/>
    </location>
</feature>
<organism evidence="21 22">
    <name type="scientific">Richelia sinica FACHB-800</name>
    <dbReference type="NCBI Taxonomy" id="1357546"/>
    <lineage>
        <taxon>Bacteria</taxon>
        <taxon>Bacillati</taxon>
        <taxon>Cyanobacteriota</taxon>
        <taxon>Cyanophyceae</taxon>
        <taxon>Nostocales</taxon>
        <taxon>Nostocaceae</taxon>
        <taxon>Richelia</taxon>
    </lineage>
</organism>
<evidence type="ECO:0000256" key="10">
    <source>
        <dbReference type="ARBA" id="ARBA00022777"/>
    </source>
</evidence>
<keyword evidence="11" id="KW-0067">ATP-binding</keyword>
<dbReference type="AlphaFoldDB" id="A0A975TBD3"/>
<dbReference type="FunFam" id="1.10.287.130:FF:000003">
    <property type="entry name" value="Histidine kinase"/>
    <property type="match status" value="1"/>
</dbReference>
<feature type="domain" description="Response regulatory" evidence="20">
    <location>
        <begin position="639"/>
        <end position="754"/>
    </location>
</feature>
<keyword evidence="9" id="KW-0547">Nucleotide-binding</keyword>
<feature type="modified residue" description="4-aspartylphosphate" evidence="16">
    <location>
        <position position="688"/>
    </location>
</feature>
<dbReference type="CDD" id="cd17546">
    <property type="entry name" value="REC_hyHK_CKI1_RcsC-like"/>
    <property type="match status" value="1"/>
</dbReference>
<evidence type="ECO:0000256" key="8">
    <source>
        <dbReference type="ARBA" id="ARBA00022692"/>
    </source>
</evidence>
<keyword evidence="12 18" id="KW-1133">Transmembrane helix</keyword>
<feature type="transmembrane region" description="Helical" evidence="18">
    <location>
        <begin position="133"/>
        <end position="159"/>
    </location>
</feature>